<dbReference type="EMBL" id="CP001965">
    <property type="protein sequence ID" value="ADE10631.1"/>
    <property type="molecule type" value="Genomic_DNA"/>
</dbReference>
<evidence type="ECO:0000256" key="1">
    <source>
        <dbReference type="SAM" id="Phobius"/>
    </source>
</evidence>
<organism evidence="2 3">
    <name type="scientific">Sideroxydans lithotrophicus (strain ES-1)</name>
    <dbReference type="NCBI Taxonomy" id="580332"/>
    <lineage>
        <taxon>Bacteria</taxon>
        <taxon>Pseudomonadati</taxon>
        <taxon>Pseudomonadota</taxon>
        <taxon>Betaproteobacteria</taxon>
        <taxon>Nitrosomonadales</taxon>
        <taxon>Gallionellaceae</taxon>
        <taxon>Sideroxydans</taxon>
    </lineage>
</organism>
<dbReference type="eggNOG" id="COG3071">
    <property type="taxonomic scope" value="Bacteria"/>
</dbReference>
<evidence type="ECO:0000313" key="3">
    <source>
        <dbReference type="Proteomes" id="UP000001625"/>
    </source>
</evidence>
<dbReference type="STRING" id="580332.Slit_0390"/>
<keyword evidence="1" id="KW-1133">Transmembrane helix</keyword>
<protein>
    <recommendedName>
        <fullName evidence="4">DUF2905 domain-containing protein</fullName>
    </recommendedName>
</protein>
<accession>D5CM17</accession>
<dbReference type="InterPro" id="IPR021320">
    <property type="entry name" value="DUF2905"/>
</dbReference>
<dbReference type="HOGENOM" id="CLU_181383_0_1_4"/>
<proteinExistence type="predicted"/>
<dbReference type="KEGG" id="slt:Slit_0390"/>
<keyword evidence="1" id="KW-0812">Transmembrane</keyword>
<dbReference type="Pfam" id="PF11146">
    <property type="entry name" value="DUF2905"/>
    <property type="match status" value="1"/>
</dbReference>
<dbReference type="AlphaFoldDB" id="D5CM17"/>
<keyword evidence="1" id="KW-0472">Membrane</keyword>
<feature type="transmembrane region" description="Helical" evidence="1">
    <location>
        <begin position="26"/>
        <end position="44"/>
    </location>
</feature>
<dbReference type="PANTHER" id="PTHR36443">
    <property type="entry name" value="BSR5223 PROTEIN"/>
    <property type="match status" value="1"/>
</dbReference>
<dbReference type="PANTHER" id="PTHR36443:SF1">
    <property type="entry name" value="BSR5223 PROTEIN"/>
    <property type="match status" value="1"/>
</dbReference>
<sequence>MAKGQNAVIGECTLALNQEVTTMAKWLVIIGAVLILLGIAWPWLSKLGIGHLPGDIQIERKDFSFYFPVTSSIVVSLVLSLLFWIFRK</sequence>
<keyword evidence="3" id="KW-1185">Reference proteome</keyword>
<gene>
    <name evidence="2" type="ordered locus">Slit_0390</name>
</gene>
<evidence type="ECO:0008006" key="4">
    <source>
        <dbReference type="Google" id="ProtNLM"/>
    </source>
</evidence>
<feature type="transmembrane region" description="Helical" evidence="1">
    <location>
        <begin position="65"/>
        <end position="86"/>
    </location>
</feature>
<evidence type="ECO:0000313" key="2">
    <source>
        <dbReference type="EMBL" id="ADE10631.1"/>
    </source>
</evidence>
<reference evidence="2 3" key="1">
    <citation type="submission" date="2010-03" db="EMBL/GenBank/DDBJ databases">
        <title>Complete sequence of Sideroxydans lithotrophicus ES-1.</title>
        <authorList>
            <consortium name="US DOE Joint Genome Institute"/>
            <person name="Lucas S."/>
            <person name="Copeland A."/>
            <person name="Lapidus A."/>
            <person name="Cheng J.-F."/>
            <person name="Bruce D."/>
            <person name="Goodwin L."/>
            <person name="Pitluck S."/>
            <person name="Munk A.C."/>
            <person name="Detter J.C."/>
            <person name="Han C."/>
            <person name="Tapia R."/>
            <person name="Larimer F."/>
            <person name="Land M."/>
            <person name="Hauser L."/>
            <person name="Kyrpides N."/>
            <person name="Ivanova N."/>
            <person name="Emerson D."/>
            <person name="Woyke T."/>
        </authorList>
    </citation>
    <scope>NUCLEOTIDE SEQUENCE [LARGE SCALE GENOMIC DNA]</scope>
    <source>
        <strain evidence="2 3">ES-1</strain>
    </source>
</reference>
<dbReference type="RefSeq" id="WP_013028530.1">
    <property type="nucleotide sequence ID" value="NC_013959.1"/>
</dbReference>
<name>D5CM17_SIDLE</name>
<dbReference type="Proteomes" id="UP000001625">
    <property type="component" value="Chromosome"/>
</dbReference>